<accession>A0A506XNI5</accession>
<evidence type="ECO:0000313" key="2">
    <source>
        <dbReference type="EMBL" id="TPW74224.1"/>
    </source>
</evidence>
<comment type="caution">
    <text evidence="2">The sequence shown here is derived from an EMBL/GenBank/DDBJ whole genome shotgun (WGS) entry which is preliminary data.</text>
</comment>
<keyword evidence="1" id="KW-1133">Transmembrane helix</keyword>
<dbReference type="Proteomes" id="UP000316252">
    <property type="component" value="Unassembled WGS sequence"/>
</dbReference>
<proteinExistence type="predicted"/>
<feature type="transmembrane region" description="Helical" evidence="1">
    <location>
        <begin position="6"/>
        <end position="32"/>
    </location>
</feature>
<reference evidence="2 3" key="1">
    <citation type="submission" date="2019-06" db="EMBL/GenBank/DDBJ databases">
        <authorList>
            <person name="Li F."/>
        </authorList>
    </citation>
    <scope>NUCLEOTIDE SEQUENCE [LARGE SCALE GENOMIC DNA]</scope>
    <source>
        <strain evidence="2 3">10F1D-1</strain>
    </source>
</reference>
<keyword evidence="1" id="KW-0472">Membrane</keyword>
<protein>
    <submittedName>
        <fullName evidence="2">Uncharacterized protein</fullName>
    </submittedName>
</protein>
<keyword evidence="1" id="KW-0812">Transmembrane</keyword>
<dbReference type="EMBL" id="VHQG01000005">
    <property type="protein sequence ID" value="TPW74224.1"/>
    <property type="molecule type" value="Genomic_DNA"/>
</dbReference>
<evidence type="ECO:0000256" key="1">
    <source>
        <dbReference type="SAM" id="Phobius"/>
    </source>
</evidence>
<dbReference type="RefSeq" id="WP_141164802.1">
    <property type="nucleotide sequence ID" value="NZ_VHQG01000005.1"/>
</dbReference>
<name>A0A506XNI5_9MICO</name>
<sequence length="70" mass="7829">MFGNSFVGWHLMLVIGVLLFFAAIIVGIVLLARVVARRVAPDPERARLQREVAEQRARAERAERDSDGLV</sequence>
<gene>
    <name evidence="2" type="ORF">FJ657_16505</name>
</gene>
<keyword evidence="3" id="KW-1185">Reference proteome</keyword>
<dbReference type="AlphaFoldDB" id="A0A506XNI5"/>
<organism evidence="2 3">
    <name type="scientific">Schumannella soli</name>
    <dbReference type="NCBI Taxonomy" id="2590779"/>
    <lineage>
        <taxon>Bacteria</taxon>
        <taxon>Bacillati</taxon>
        <taxon>Actinomycetota</taxon>
        <taxon>Actinomycetes</taxon>
        <taxon>Micrococcales</taxon>
        <taxon>Microbacteriaceae</taxon>
        <taxon>Schumannella</taxon>
    </lineage>
</organism>
<evidence type="ECO:0000313" key="3">
    <source>
        <dbReference type="Proteomes" id="UP000316252"/>
    </source>
</evidence>